<keyword evidence="1" id="KW-0472">Membrane</keyword>
<evidence type="ECO:0000313" key="2">
    <source>
        <dbReference type="EMBL" id="KAG7177710.1"/>
    </source>
</evidence>
<proteinExistence type="predicted"/>
<keyword evidence="3" id="KW-1185">Reference proteome</keyword>
<evidence type="ECO:0000256" key="1">
    <source>
        <dbReference type="SAM" id="Phobius"/>
    </source>
</evidence>
<reference evidence="2" key="1">
    <citation type="journal article" date="2021" name="Sci. Adv.">
        <title>The American lobster genome reveals insights on longevity, neural, and immune adaptations.</title>
        <authorList>
            <person name="Polinski J.M."/>
            <person name="Zimin A.V."/>
            <person name="Clark K.F."/>
            <person name="Kohn A.B."/>
            <person name="Sadowski N."/>
            <person name="Timp W."/>
            <person name="Ptitsyn A."/>
            <person name="Khanna P."/>
            <person name="Romanova D.Y."/>
            <person name="Williams P."/>
            <person name="Greenwood S.J."/>
            <person name="Moroz L.L."/>
            <person name="Walt D.R."/>
            <person name="Bodnar A.G."/>
        </authorList>
    </citation>
    <scope>NUCLEOTIDE SEQUENCE</scope>
    <source>
        <strain evidence="2">GMGI-L3</strain>
    </source>
</reference>
<accession>A0A8J5NCB0</accession>
<protein>
    <submittedName>
        <fullName evidence="2">Uncharacterized protein</fullName>
    </submittedName>
</protein>
<dbReference type="EMBL" id="JAHLQT010001931">
    <property type="protein sequence ID" value="KAG7177710.1"/>
    <property type="molecule type" value="Genomic_DNA"/>
</dbReference>
<keyword evidence="1" id="KW-0812">Transmembrane</keyword>
<name>A0A8J5NCB0_HOMAM</name>
<sequence>MILPRNIIVDQKIDGTKVCSFLLPCIVLCSIRGMAVLCQFQWNFYLSLGKNEIIFNPLCMGSPSELNKI</sequence>
<comment type="caution">
    <text evidence="2">The sequence shown here is derived from an EMBL/GenBank/DDBJ whole genome shotgun (WGS) entry which is preliminary data.</text>
</comment>
<dbReference type="Proteomes" id="UP000747542">
    <property type="component" value="Unassembled WGS sequence"/>
</dbReference>
<evidence type="ECO:0000313" key="3">
    <source>
        <dbReference type="Proteomes" id="UP000747542"/>
    </source>
</evidence>
<gene>
    <name evidence="2" type="ORF">Hamer_G008374</name>
</gene>
<dbReference type="AlphaFoldDB" id="A0A8J5NCB0"/>
<feature type="transmembrane region" description="Helical" evidence="1">
    <location>
        <begin position="21"/>
        <end position="42"/>
    </location>
</feature>
<organism evidence="2 3">
    <name type="scientific">Homarus americanus</name>
    <name type="common">American lobster</name>
    <dbReference type="NCBI Taxonomy" id="6706"/>
    <lineage>
        <taxon>Eukaryota</taxon>
        <taxon>Metazoa</taxon>
        <taxon>Ecdysozoa</taxon>
        <taxon>Arthropoda</taxon>
        <taxon>Crustacea</taxon>
        <taxon>Multicrustacea</taxon>
        <taxon>Malacostraca</taxon>
        <taxon>Eumalacostraca</taxon>
        <taxon>Eucarida</taxon>
        <taxon>Decapoda</taxon>
        <taxon>Pleocyemata</taxon>
        <taxon>Astacidea</taxon>
        <taxon>Nephropoidea</taxon>
        <taxon>Nephropidae</taxon>
        <taxon>Homarus</taxon>
    </lineage>
</organism>
<feature type="non-terminal residue" evidence="2">
    <location>
        <position position="69"/>
    </location>
</feature>
<keyword evidence="1" id="KW-1133">Transmembrane helix</keyword>